<reference evidence="2 3" key="1">
    <citation type="submission" date="2023-04" db="EMBL/GenBank/DDBJ databases">
        <title>Marinobulbifer ophiurae gen. nov., sp. Nov., isolate from tissue of brittle star Ophioplocus japonicus.</title>
        <authorList>
            <person name="Kawano K."/>
            <person name="Sawayama S."/>
            <person name="Nakagawa S."/>
        </authorList>
    </citation>
    <scope>NUCLEOTIDE SEQUENCE [LARGE SCALE GENOMIC DNA]</scope>
    <source>
        <strain evidence="2 3">NKW57</strain>
    </source>
</reference>
<accession>A0ABQ6LXH0</accession>
<evidence type="ECO:0000256" key="1">
    <source>
        <dbReference type="SAM" id="Phobius"/>
    </source>
</evidence>
<feature type="transmembrane region" description="Helical" evidence="1">
    <location>
        <begin position="21"/>
        <end position="43"/>
    </location>
</feature>
<protein>
    <submittedName>
        <fullName evidence="2">Uncharacterized protein</fullName>
    </submittedName>
</protein>
<gene>
    <name evidence="2" type="ORF">MNKW57_10520</name>
</gene>
<comment type="caution">
    <text evidence="2">The sequence shown here is derived from an EMBL/GenBank/DDBJ whole genome shotgun (WGS) entry which is preliminary data.</text>
</comment>
<organism evidence="2 3">
    <name type="scientific">Biformimicrobium ophioploci</name>
    <dbReference type="NCBI Taxonomy" id="3036711"/>
    <lineage>
        <taxon>Bacteria</taxon>
        <taxon>Pseudomonadati</taxon>
        <taxon>Pseudomonadota</taxon>
        <taxon>Gammaproteobacteria</taxon>
        <taxon>Cellvibrionales</taxon>
        <taxon>Microbulbiferaceae</taxon>
        <taxon>Biformimicrobium</taxon>
    </lineage>
</organism>
<dbReference type="EMBL" id="BSYJ01000002">
    <property type="protein sequence ID" value="GMG86731.1"/>
    <property type="molecule type" value="Genomic_DNA"/>
</dbReference>
<keyword evidence="1" id="KW-0812">Transmembrane</keyword>
<evidence type="ECO:0000313" key="2">
    <source>
        <dbReference type="EMBL" id="GMG86731.1"/>
    </source>
</evidence>
<proteinExistence type="predicted"/>
<keyword evidence="1" id="KW-1133">Transmembrane helix</keyword>
<keyword evidence="3" id="KW-1185">Reference proteome</keyword>
<sequence length="359" mass="40571">MLLSTSSSEGIQTRILPKASLVAPLLLAIGVCSALLIAWEMFWRSEGAVPSYRNSDELWSKERRRINEGDGHLPVIAGSSRVLFNIDLDTWERLTGERPIQLGLEGTSPVSMVEGLANDPDFTGDLLIGVSPVPLFGGLDTRGKAVMGYKRTSYSARAGQWLSELLEPYLAFYHKDYALFQIIKRQPLPNRDGVSIRMGVRRLTVMDQDRNTRLWWRVESDPEYRDLARSIWAQRFPRDGKLPPPVVEFMTSKIENSLERMQKAVNTLHQRGVKVTFLQSPASGGFLELEQLLYPRESTWQILLAETGSEGFHWEDHPGLQGYELPEYSHIASGERERFTTEVLRLMGKIPQVKTAAGE</sequence>
<dbReference type="RefSeq" id="WP_285763296.1">
    <property type="nucleotide sequence ID" value="NZ_BSYJ01000002.1"/>
</dbReference>
<name>A0ABQ6LXH0_9GAMM</name>
<dbReference type="Proteomes" id="UP001224392">
    <property type="component" value="Unassembled WGS sequence"/>
</dbReference>
<evidence type="ECO:0000313" key="3">
    <source>
        <dbReference type="Proteomes" id="UP001224392"/>
    </source>
</evidence>
<keyword evidence="1" id="KW-0472">Membrane</keyword>